<dbReference type="HAMAP" id="MF_00182">
    <property type="entry name" value="Formyl_trans"/>
    <property type="match status" value="1"/>
</dbReference>
<dbReference type="Proteomes" id="UP000295221">
    <property type="component" value="Unassembled WGS sequence"/>
</dbReference>
<sequence>MKNLRIVFMGTPAFASHSLRVLHEAGANIVAVITAPDKPAGRGRKLTPSDVKQTAIELNIPVLQPEKLKNPDFLQELKSYKPDLQVVVAFRMLPEQVWNLPPKGTFNLHASLLPQYRGAAPINWAVINGETETGVSTFFLNHDIDTGNIIMQQKVAIEPEDDAGTVHDKLMETGARLVVETVKAIADDNIKPIPQERLTKDVELKSAPKIFKEDCKIDWNHRATKVHNRVRGLSPYPASWTEIETPDGKTTTMKIFKTMPRPSSDLKPGESRSDDKTYILVGTADGDLEIKELQLAGKKRMTSIDFLKGYNWQNGTVLK</sequence>
<feature type="domain" description="Formyl transferase N-terminal" evidence="6">
    <location>
        <begin position="5"/>
        <end position="181"/>
    </location>
</feature>
<dbReference type="SUPFAM" id="SSF50486">
    <property type="entry name" value="FMT C-terminal domain-like"/>
    <property type="match status" value="1"/>
</dbReference>
<comment type="function">
    <text evidence="5">Attaches a formyl group to the free amino group of methionyl-tRNA(fMet). The formyl group appears to play a dual role in the initiator identity of N-formylmethionyl-tRNA by promoting its recognition by IF2 and preventing the misappropriation of this tRNA by the elongation apparatus.</text>
</comment>
<dbReference type="EMBL" id="SLWK01000007">
    <property type="protein sequence ID" value="TCO07625.1"/>
    <property type="molecule type" value="Genomic_DNA"/>
</dbReference>
<evidence type="ECO:0000256" key="3">
    <source>
        <dbReference type="ARBA" id="ARBA00022679"/>
    </source>
</evidence>
<feature type="domain" description="Formyl transferase C-terminal" evidence="7">
    <location>
        <begin position="209"/>
        <end position="311"/>
    </location>
</feature>
<dbReference type="InterPro" id="IPR005793">
    <property type="entry name" value="Formyl_trans_C"/>
</dbReference>
<evidence type="ECO:0000256" key="4">
    <source>
        <dbReference type="ARBA" id="ARBA00022917"/>
    </source>
</evidence>
<dbReference type="InterPro" id="IPR005794">
    <property type="entry name" value="Fmt"/>
</dbReference>
<dbReference type="InterPro" id="IPR002376">
    <property type="entry name" value="Formyl_transf_N"/>
</dbReference>
<evidence type="ECO:0000259" key="7">
    <source>
        <dbReference type="Pfam" id="PF02911"/>
    </source>
</evidence>
<evidence type="ECO:0000256" key="2">
    <source>
        <dbReference type="ARBA" id="ARBA00012261"/>
    </source>
</evidence>
<evidence type="ECO:0000256" key="1">
    <source>
        <dbReference type="ARBA" id="ARBA00010699"/>
    </source>
</evidence>
<dbReference type="EC" id="2.1.2.9" evidence="2 5"/>
<comment type="caution">
    <text evidence="8">The sequence shown here is derived from an EMBL/GenBank/DDBJ whole genome shotgun (WGS) entry which is preliminary data.</text>
</comment>
<protein>
    <recommendedName>
        <fullName evidence="2 5">Methionyl-tRNA formyltransferase</fullName>
        <ecNumber evidence="2 5">2.1.2.9</ecNumber>
    </recommendedName>
</protein>
<dbReference type="OrthoDB" id="9802815at2"/>
<dbReference type="InterPro" id="IPR036477">
    <property type="entry name" value="Formyl_transf_N_sf"/>
</dbReference>
<dbReference type="CDD" id="cd08646">
    <property type="entry name" value="FMT_core_Met-tRNA-FMT_N"/>
    <property type="match status" value="1"/>
</dbReference>
<dbReference type="InterPro" id="IPR011034">
    <property type="entry name" value="Formyl_transferase-like_C_sf"/>
</dbReference>
<name>A0A4V2RWB3_9BACT</name>
<comment type="similarity">
    <text evidence="1 5">Belongs to the Fmt family.</text>
</comment>
<evidence type="ECO:0000313" key="8">
    <source>
        <dbReference type="EMBL" id="TCO07625.1"/>
    </source>
</evidence>
<dbReference type="AlphaFoldDB" id="A0A4V2RWB3"/>
<dbReference type="InterPro" id="IPR041711">
    <property type="entry name" value="Met-tRNA-FMT_N"/>
</dbReference>
<keyword evidence="9" id="KW-1185">Reference proteome</keyword>
<gene>
    <name evidence="5" type="primary">fmt</name>
    <name evidence="8" type="ORF">EV194_1079</name>
</gene>
<dbReference type="Pfam" id="PF02911">
    <property type="entry name" value="Formyl_trans_C"/>
    <property type="match status" value="1"/>
</dbReference>
<dbReference type="NCBIfam" id="TIGR00460">
    <property type="entry name" value="fmt"/>
    <property type="match status" value="1"/>
</dbReference>
<reference evidence="8 9" key="1">
    <citation type="submission" date="2019-03" db="EMBL/GenBank/DDBJ databases">
        <title>Genomic Encyclopedia of Type Strains, Phase IV (KMG-IV): sequencing the most valuable type-strain genomes for metagenomic binning, comparative biology and taxonomic classification.</title>
        <authorList>
            <person name="Goeker M."/>
        </authorList>
    </citation>
    <scope>NUCLEOTIDE SEQUENCE [LARGE SCALE GENOMIC DNA]</scope>
    <source>
        <strain evidence="8 9">DSM 24179</strain>
    </source>
</reference>
<dbReference type="Gene3D" id="3.40.50.12230">
    <property type="match status" value="1"/>
</dbReference>
<organism evidence="8 9">
    <name type="scientific">Natronoflexus pectinivorans</name>
    <dbReference type="NCBI Taxonomy" id="682526"/>
    <lineage>
        <taxon>Bacteria</taxon>
        <taxon>Pseudomonadati</taxon>
        <taxon>Bacteroidota</taxon>
        <taxon>Bacteroidia</taxon>
        <taxon>Marinilabiliales</taxon>
        <taxon>Marinilabiliaceae</taxon>
        <taxon>Natronoflexus</taxon>
    </lineage>
</organism>
<evidence type="ECO:0000256" key="5">
    <source>
        <dbReference type="HAMAP-Rule" id="MF_00182"/>
    </source>
</evidence>
<dbReference type="GO" id="GO:0005829">
    <property type="term" value="C:cytosol"/>
    <property type="evidence" value="ECO:0007669"/>
    <property type="project" value="TreeGrafter"/>
</dbReference>
<keyword evidence="3 5" id="KW-0808">Transferase</keyword>
<dbReference type="CDD" id="cd08704">
    <property type="entry name" value="Met_tRNA_FMT_C"/>
    <property type="match status" value="1"/>
</dbReference>
<proteinExistence type="inferred from homology"/>
<feature type="binding site" evidence="5">
    <location>
        <begin position="111"/>
        <end position="114"/>
    </location>
    <ligand>
        <name>(6S)-5,6,7,8-tetrahydrofolate</name>
        <dbReference type="ChEBI" id="CHEBI:57453"/>
    </ligand>
</feature>
<dbReference type="InterPro" id="IPR044135">
    <property type="entry name" value="Met-tRNA-FMT_C"/>
</dbReference>
<dbReference type="PANTHER" id="PTHR11138:SF5">
    <property type="entry name" value="METHIONYL-TRNA FORMYLTRANSFERASE, MITOCHONDRIAL"/>
    <property type="match status" value="1"/>
</dbReference>
<dbReference type="PANTHER" id="PTHR11138">
    <property type="entry name" value="METHIONYL-TRNA FORMYLTRANSFERASE"/>
    <property type="match status" value="1"/>
</dbReference>
<dbReference type="Pfam" id="PF00551">
    <property type="entry name" value="Formyl_trans_N"/>
    <property type="match status" value="1"/>
</dbReference>
<evidence type="ECO:0000259" key="6">
    <source>
        <dbReference type="Pfam" id="PF00551"/>
    </source>
</evidence>
<comment type="catalytic activity">
    <reaction evidence="5">
        <text>L-methionyl-tRNA(fMet) + (6R)-10-formyltetrahydrofolate = N-formyl-L-methionyl-tRNA(fMet) + (6S)-5,6,7,8-tetrahydrofolate + H(+)</text>
        <dbReference type="Rhea" id="RHEA:24380"/>
        <dbReference type="Rhea" id="RHEA-COMP:9952"/>
        <dbReference type="Rhea" id="RHEA-COMP:9953"/>
        <dbReference type="ChEBI" id="CHEBI:15378"/>
        <dbReference type="ChEBI" id="CHEBI:57453"/>
        <dbReference type="ChEBI" id="CHEBI:78530"/>
        <dbReference type="ChEBI" id="CHEBI:78844"/>
        <dbReference type="ChEBI" id="CHEBI:195366"/>
        <dbReference type="EC" id="2.1.2.9"/>
    </reaction>
</comment>
<evidence type="ECO:0000313" key="9">
    <source>
        <dbReference type="Proteomes" id="UP000295221"/>
    </source>
</evidence>
<dbReference type="RefSeq" id="WP_132433959.1">
    <property type="nucleotide sequence ID" value="NZ_SLWK01000007.1"/>
</dbReference>
<dbReference type="GO" id="GO:0004479">
    <property type="term" value="F:methionyl-tRNA formyltransferase activity"/>
    <property type="evidence" value="ECO:0007669"/>
    <property type="project" value="UniProtKB-UniRule"/>
</dbReference>
<keyword evidence="4 5" id="KW-0648">Protein biosynthesis</keyword>
<accession>A0A4V2RWB3</accession>
<dbReference type="SUPFAM" id="SSF53328">
    <property type="entry name" value="Formyltransferase"/>
    <property type="match status" value="1"/>
</dbReference>